<feature type="active site" evidence="5">
    <location>
        <position position="88"/>
    </location>
</feature>
<evidence type="ECO:0000313" key="8">
    <source>
        <dbReference type="Proteomes" id="UP000290909"/>
    </source>
</evidence>
<dbReference type="SUPFAM" id="SSF52151">
    <property type="entry name" value="FabD/lysophospholipase-like"/>
    <property type="match status" value="1"/>
</dbReference>
<comment type="similarity">
    <text evidence="4">Belongs to the fabD family.</text>
</comment>
<sequence length="309" mass="34704">MKLAVLFAGQGAQVKDMGLDFINLNSTLKTLAEEISKYLDFDFIHLLSDEEKINDTRYTQPLMIGVEILIYEYLKKMGLKPDGFTGFSLGEYAALYASGIYDIPSIMKLIDYRAQLMSEVSKTTQGKMAAILGLEDTLVDEVCKVISNETEIVVAANFNSSHQTVISGSEKAVLTAIEVLKEKGAKRALLLNVSGAFHSPYMKESGIKLRVFGNDFKRNPIQTPLYKNTDANRLKDEEVLDEIEKQIYSPVYFKQTIEQMVIDGYTHFLEIGPGSVLTSLVKKINPDLITFNVSKVEDIEKIKGVLWWF</sequence>
<evidence type="ECO:0000256" key="5">
    <source>
        <dbReference type="PIRSR" id="PIRSR000446-1"/>
    </source>
</evidence>
<dbReference type="STRING" id="1408416.GCA_000702765_00724"/>
<dbReference type="EMBL" id="LR215050">
    <property type="protein sequence ID" value="VEU82162.1"/>
    <property type="molecule type" value="Genomic_DNA"/>
</dbReference>
<dbReference type="InterPro" id="IPR016036">
    <property type="entry name" value="Malonyl_transacylase_ACP-bd"/>
</dbReference>
<organism evidence="7 8">
    <name type="scientific">Acholeplasma hippikon</name>
    <dbReference type="NCBI Taxonomy" id="264636"/>
    <lineage>
        <taxon>Bacteria</taxon>
        <taxon>Bacillati</taxon>
        <taxon>Mycoplasmatota</taxon>
        <taxon>Mollicutes</taxon>
        <taxon>Acholeplasmatales</taxon>
        <taxon>Acholeplasmataceae</taxon>
        <taxon>Acholeplasma</taxon>
    </lineage>
</organism>
<comment type="catalytic activity">
    <reaction evidence="3 4">
        <text>holo-[ACP] + malonyl-CoA = malonyl-[ACP] + CoA</text>
        <dbReference type="Rhea" id="RHEA:41792"/>
        <dbReference type="Rhea" id="RHEA-COMP:9623"/>
        <dbReference type="Rhea" id="RHEA-COMP:9685"/>
        <dbReference type="ChEBI" id="CHEBI:57287"/>
        <dbReference type="ChEBI" id="CHEBI:57384"/>
        <dbReference type="ChEBI" id="CHEBI:64479"/>
        <dbReference type="ChEBI" id="CHEBI:78449"/>
        <dbReference type="EC" id="2.3.1.39"/>
    </reaction>
</comment>
<dbReference type="InterPro" id="IPR050858">
    <property type="entry name" value="Mal-CoA-ACP_Trans/PKS_FabD"/>
</dbReference>
<evidence type="ECO:0000256" key="3">
    <source>
        <dbReference type="ARBA" id="ARBA00048462"/>
    </source>
</evidence>
<feature type="domain" description="Malonyl-CoA:ACP transacylase (MAT)" evidence="6">
    <location>
        <begin position="6"/>
        <end position="296"/>
    </location>
</feature>
<dbReference type="EC" id="2.3.1.39" evidence="4"/>
<evidence type="ECO:0000256" key="2">
    <source>
        <dbReference type="ARBA" id="ARBA00023315"/>
    </source>
</evidence>
<dbReference type="GO" id="GO:0004314">
    <property type="term" value="F:[acyl-carrier-protein] S-malonyltransferase activity"/>
    <property type="evidence" value="ECO:0007669"/>
    <property type="project" value="UniProtKB-EC"/>
</dbReference>
<keyword evidence="2 4" id="KW-0012">Acyltransferase</keyword>
<keyword evidence="1 4" id="KW-0808">Transferase</keyword>
<dbReference type="PIRSF" id="PIRSF000446">
    <property type="entry name" value="Mct"/>
    <property type="match status" value="1"/>
</dbReference>
<accession>A0A449BI99</accession>
<dbReference type="InterPro" id="IPR016035">
    <property type="entry name" value="Acyl_Trfase/lysoPLipase"/>
</dbReference>
<dbReference type="GO" id="GO:0006633">
    <property type="term" value="P:fatty acid biosynthetic process"/>
    <property type="evidence" value="ECO:0007669"/>
    <property type="project" value="TreeGrafter"/>
</dbReference>
<evidence type="ECO:0000259" key="6">
    <source>
        <dbReference type="SMART" id="SM00827"/>
    </source>
</evidence>
<dbReference type="Gene3D" id="3.40.366.10">
    <property type="entry name" value="Malonyl-Coenzyme A Acyl Carrier Protein, domain 2"/>
    <property type="match status" value="1"/>
</dbReference>
<evidence type="ECO:0000313" key="7">
    <source>
        <dbReference type="EMBL" id="VEU82162.1"/>
    </source>
</evidence>
<name>A0A449BI99_9MOLU</name>
<keyword evidence="8" id="KW-1185">Reference proteome</keyword>
<evidence type="ECO:0000256" key="4">
    <source>
        <dbReference type="PIRNR" id="PIRNR000446"/>
    </source>
</evidence>
<dbReference type="Proteomes" id="UP000290909">
    <property type="component" value="Chromosome"/>
</dbReference>
<dbReference type="AlphaFoldDB" id="A0A449BI99"/>
<dbReference type="Gene3D" id="3.30.70.250">
    <property type="entry name" value="Malonyl-CoA ACP transacylase, ACP-binding"/>
    <property type="match status" value="1"/>
</dbReference>
<dbReference type="InterPro" id="IPR014043">
    <property type="entry name" value="Acyl_transferase_dom"/>
</dbReference>
<protein>
    <recommendedName>
        <fullName evidence="4">Malonyl CoA-acyl carrier protein transacylase</fullName>
        <ecNumber evidence="4">2.3.1.39</ecNumber>
    </recommendedName>
</protein>
<dbReference type="KEGG" id="ahk:NCTC10172_00169"/>
<evidence type="ECO:0000256" key="1">
    <source>
        <dbReference type="ARBA" id="ARBA00022679"/>
    </source>
</evidence>
<dbReference type="Pfam" id="PF00698">
    <property type="entry name" value="Acyl_transf_1"/>
    <property type="match status" value="1"/>
</dbReference>
<dbReference type="InterPro" id="IPR024925">
    <property type="entry name" value="Malonyl_CoA-ACP_transAc"/>
</dbReference>
<dbReference type="GO" id="GO:0005829">
    <property type="term" value="C:cytosol"/>
    <property type="evidence" value="ECO:0007669"/>
    <property type="project" value="TreeGrafter"/>
</dbReference>
<dbReference type="InterPro" id="IPR001227">
    <property type="entry name" value="Ac_transferase_dom_sf"/>
</dbReference>
<dbReference type="SUPFAM" id="SSF55048">
    <property type="entry name" value="Probable ACP-binding domain of malonyl-CoA ACP transacylase"/>
    <property type="match status" value="1"/>
</dbReference>
<gene>
    <name evidence="7" type="primary">fabD</name>
    <name evidence="7" type="ORF">NCTC10172_00169</name>
</gene>
<dbReference type="SMART" id="SM00827">
    <property type="entry name" value="PKS_AT"/>
    <property type="match status" value="1"/>
</dbReference>
<reference evidence="7 8" key="1">
    <citation type="submission" date="2019-01" db="EMBL/GenBank/DDBJ databases">
        <authorList>
            <consortium name="Pathogen Informatics"/>
        </authorList>
    </citation>
    <scope>NUCLEOTIDE SEQUENCE [LARGE SCALE GENOMIC DNA]</scope>
    <source>
        <strain evidence="7 8">NCTC10172</strain>
    </source>
</reference>
<feature type="active site" evidence="5">
    <location>
        <position position="198"/>
    </location>
</feature>
<proteinExistence type="inferred from homology"/>
<dbReference type="PANTHER" id="PTHR42681">
    <property type="entry name" value="MALONYL-COA-ACYL CARRIER PROTEIN TRANSACYLASE, MITOCHONDRIAL"/>
    <property type="match status" value="1"/>
</dbReference>
<dbReference type="FunFam" id="3.30.70.250:FF:000001">
    <property type="entry name" value="Malonyl CoA-acyl carrier protein transacylase"/>
    <property type="match status" value="1"/>
</dbReference>
<dbReference type="PANTHER" id="PTHR42681:SF1">
    <property type="entry name" value="MALONYL-COA-ACYL CARRIER PROTEIN TRANSACYLASE, MITOCHONDRIAL"/>
    <property type="match status" value="1"/>
</dbReference>